<dbReference type="AlphaFoldDB" id="A0A9Q3F5X4"/>
<proteinExistence type="predicted"/>
<evidence type="ECO:0000313" key="1">
    <source>
        <dbReference type="EMBL" id="MBW0530991.1"/>
    </source>
</evidence>
<evidence type="ECO:0008006" key="3">
    <source>
        <dbReference type="Google" id="ProtNLM"/>
    </source>
</evidence>
<sequence length="116" mass="13310">MDECIMLDKQHFVNSLLDLYSMQNYKTVSTPLVPNEYLLPETNEEVRTFKEMGINFRIAVGSINCLSTAACPEVSHTVNSLSQYLEKPGIQHWKAFLHILKYLCGTKELGLHYTQQ</sequence>
<evidence type="ECO:0000313" key="2">
    <source>
        <dbReference type="Proteomes" id="UP000765509"/>
    </source>
</evidence>
<accession>A0A9Q3F5X4</accession>
<dbReference type="EMBL" id="AVOT02036474">
    <property type="protein sequence ID" value="MBW0530991.1"/>
    <property type="molecule type" value="Genomic_DNA"/>
</dbReference>
<organism evidence="1 2">
    <name type="scientific">Austropuccinia psidii MF-1</name>
    <dbReference type="NCBI Taxonomy" id="1389203"/>
    <lineage>
        <taxon>Eukaryota</taxon>
        <taxon>Fungi</taxon>
        <taxon>Dikarya</taxon>
        <taxon>Basidiomycota</taxon>
        <taxon>Pucciniomycotina</taxon>
        <taxon>Pucciniomycetes</taxon>
        <taxon>Pucciniales</taxon>
        <taxon>Sphaerophragmiaceae</taxon>
        <taxon>Austropuccinia</taxon>
    </lineage>
</organism>
<comment type="caution">
    <text evidence="1">The sequence shown here is derived from an EMBL/GenBank/DDBJ whole genome shotgun (WGS) entry which is preliminary data.</text>
</comment>
<gene>
    <name evidence="1" type="ORF">O181_070706</name>
</gene>
<dbReference type="Proteomes" id="UP000765509">
    <property type="component" value="Unassembled WGS sequence"/>
</dbReference>
<protein>
    <recommendedName>
        <fullName evidence="3">Reverse transcriptase Ty1/copia-type domain-containing protein</fullName>
    </recommendedName>
</protein>
<keyword evidence="2" id="KW-1185">Reference proteome</keyword>
<reference evidence="1" key="1">
    <citation type="submission" date="2021-03" db="EMBL/GenBank/DDBJ databases">
        <title>Draft genome sequence of rust myrtle Austropuccinia psidii MF-1, a brazilian biotype.</title>
        <authorList>
            <person name="Quecine M.C."/>
            <person name="Pachon D.M.R."/>
            <person name="Bonatelli M.L."/>
            <person name="Correr F.H."/>
            <person name="Franceschini L.M."/>
            <person name="Leite T.F."/>
            <person name="Margarido G.R.A."/>
            <person name="Almeida C.A."/>
            <person name="Ferrarezi J.A."/>
            <person name="Labate C.A."/>
        </authorList>
    </citation>
    <scope>NUCLEOTIDE SEQUENCE</scope>
    <source>
        <strain evidence="1">MF-1</strain>
    </source>
</reference>
<name>A0A9Q3F5X4_9BASI</name>